<dbReference type="NCBIfam" id="NF008052">
    <property type="entry name" value="PRK10786.1"/>
    <property type="match status" value="1"/>
</dbReference>
<dbReference type="Pfam" id="PF00383">
    <property type="entry name" value="dCMP_cyt_deam_1"/>
    <property type="match status" value="1"/>
</dbReference>
<dbReference type="NCBIfam" id="TIGR00326">
    <property type="entry name" value="eubact_ribD"/>
    <property type="match status" value="1"/>
</dbReference>
<dbReference type="PROSITE" id="PS00903">
    <property type="entry name" value="CYT_DCMP_DEAMINASES_1"/>
    <property type="match status" value="1"/>
</dbReference>
<dbReference type="EMBL" id="MLAA01000012">
    <property type="protein sequence ID" value="OOF70328.1"/>
    <property type="molecule type" value="Genomic_DNA"/>
</dbReference>
<proteinExistence type="inferred from homology"/>
<comment type="cofactor">
    <cofactor evidence="12">
        <name>Zn(2+)</name>
        <dbReference type="ChEBI" id="CHEBI:29105"/>
    </cofactor>
    <text evidence="12">Binds 1 zinc ion.</text>
</comment>
<evidence type="ECO:0000256" key="5">
    <source>
        <dbReference type="ARBA" id="ARBA00007417"/>
    </source>
</evidence>
<evidence type="ECO:0000256" key="10">
    <source>
        <dbReference type="ARBA" id="ARBA00023002"/>
    </source>
</evidence>
<comment type="similarity">
    <text evidence="4 12">In the N-terminal section; belongs to the cytidine and deoxycytidylate deaminase family.</text>
</comment>
<dbReference type="Gene3D" id="3.40.140.10">
    <property type="entry name" value="Cytidine Deaminase, domain 2"/>
    <property type="match status" value="1"/>
</dbReference>
<evidence type="ECO:0000256" key="2">
    <source>
        <dbReference type="ARBA" id="ARBA00004882"/>
    </source>
</evidence>
<protein>
    <recommendedName>
        <fullName evidence="12">Riboflavin biosynthesis protein RibD</fullName>
    </recommendedName>
    <domain>
        <recommendedName>
            <fullName evidence="12">Diaminohydroxyphosphoribosylaminopyrimidine deaminase</fullName>
            <shortName evidence="12">DRAP deaminase</shortName>
            <ecNumber evidence="12">3.5.4.26</ecNumber>
        </recommendedName>
        <alternativeName>
            <fullName evidence="12">Riboflavin-specific deaminase</fullName>
        </alternativeName>
    </domain>
    <domain>
        <recommendedName>
            <fullName evidence="12">5-amino-6-(5-phosphoribosylamino)uracil reductase</fullName>
            <ecNumber evidence="12">1.1.1.193</ecNumber>
        </recommendedName>
        <alternativeName>
            <fullName evidence="12">HTP reductase</fullName>
        </alternativeName>
    </domain>
</protein>
<dbReference type="Pfam" id="PF01872">
    <property type="entry name" value="RibD_C"/>
    <property type="match status" value="1"/>
</dbReference>
<evidence type="ECO:0000313" key="15">
    <source>
        <dbReference type="Proteomes" id="UP000188820"/>
    </source>
</evidence>
<comment type="catalytic activity">
    <reaction evidence="12">
        <text>2,5-diamino-6-hydroxy-4-(5-phosphoribosylamino)-pyrimidine + H2O + H(+) = 5-amino-6-(5-phospho-D-ribosylamino)uracil + NH4(+)</text>
        <dbReference type="Rhea" id="RHEA:21868"/>
        <dbReference type="ChEBI" id="CHEBI:15377"/>
        <dbReference type="ChEBI" id="CHEBI:15378"/>
        <dbReference type="ChEBI" id="CHEBI:28938"/>
        <dbReference type="ChEBI" id="CHEBI:58453"/>
        <dbReference type="ChEBI" id="CHEBI:58614"/>
        <dbReference type="EC" id="3.5.4.26"/>
    </reaction>
</comment>
<dbReference type="InterPro" id="IPR002125">
    <property type="entry name" value="CMP_dCMP_dom"/>
</dbReference>
<keyword evidence="12" id="KW-0378">Hydrolase</keyword>
<dbReference type="InterPro" id="IPR011549">
    <property type="entry name" value="RibD_C"/>
</dbReference>
<evidence type="ECO:0000256" key="9">
    <source>
        <dbReference type="ARBA" id="ARBA00022857"/>
    </source>
</evidence>
<keyword evidence="15" id="KW-1185">Reference proteome</keyword>
<evidence type="ECO:0000256" key="1">
    <source>
        <dbReference type="ARBA" id="ARBA00002151"/>
    </source>
</evidence>
<feature type="domain" description="CMP/dCMP-type deaminase" evidence="13">
    <location>
        <begin position="6"/>
        <end position="127"/>
    </location>
</feature>
<gene>
    <name evidence="14" type="ORF">BKG89_03690</name>
</gene>
<dbReference type="RefSeq" id="WP_077462844.1">
    <property type="nucleotide sequence ID" value="NZ_MLAA01000012.1"/>
</dbReference>
<comment type="pathway">
    <text evidence="2 12">Cofactor biosynthesis; riboflavin biosynthesis; 5-amino-6-(D-ribitylamino)uracil from GTP: step 2/4.</text>
</comment>
<dbReference type="InterPro" id="IPR002734">
    <property type="entry name" value="RibDG_C"/>
</dbReference>
<dbReference type="SUPFAM" id="SSF53927">
    <property type="entry name" value="Cytidine deaminase-like"/>
    <property type="match status" value="1"/>
</dbReference>
<dbReference type="CDD" id="cd01284">
    <property type="entry name" value="Riboflavin_deaminase-reductase"/>
    <property type="match status" value="1"/>
</dbReference>
<sequence>MQEFSCEDQAFMQLALELATKGQYTTSPNPSVGCVLVKNGEIVGKGFHYKAGQPHAERVALAEAGKKAKGATAYVTLEPCSHYGRTPPCALALIEAGIKKVIAAQQDPNPQVSGKGLKMLEEAGIECKVGLLEKQVEDLNPGFLTRMRTGKPFVQLKLAMSLDGRTAMPNGESKWITGTKARADVQKMRAKSTALLSTSRTVLADNPSLNVRWEEFSKELQQAYPKNEVRQPVRIILDSQHQIHPAHRLFETTSPVWLVSSTPRDLSDFPDFCEHIQMPLNYSLEHLMLELGKRQINQLWVEAGANLAGSLIEQQVVDELVIYIAPKLLGDRARGLCQLTHLTTLTDAPIFDLINTEQIGADIKLIYKLKKREKC</sequence>
<accession>A0ABX3KXY5</accession>
<dbReference type="InterPro" id="IPR050765">
    <property type="entry name" value="Riboflavin_Biosynth_HTPR"/>
</dbReference>
<comment type="function">
    <text evidence="1 12">Converts 2,5-diamino-6-(ribosylamino)-4(3h)-pyrimidinone 5'-phosphate into 5-amino-6-(ribosylamino)-2,4(1h,3h)-pyrimidinedione 5'-phosphate.</text>
</comment>
<comment type="pathway">
    <text evidence="3 12">Cofactor biosynthesis; riboflavin biosynthesis; 5-amino-6-(D-ribitylamino)uracil from GTP: step 3/4.</text>
</comment>
<dbReference type="Gene3D" id="3.40.430.10">
    <property type="entry name" value="Dihydrofolate Reductase, subunit A"/>
    <property type="match status" value="1"/>
</dbReference>
<dbReference type="SUPFAM" id="SSF53597">
    <property type="entry name" value="Dihydrofolate reductase-like"/>
    <property type="match status" value="1"/>
</dbReference>
<evidence type="ECO:0000256" key="4">
    <source>
        <dbReference type="ARBA" id="ARBA00005259"/>
    </source>
</evidence>
<dbReference type="PIRSF" id="PIRSF006769">
    <property type="entry name" value="RibD"/>
    <property type="match status" value="1"/>
</dbReference>
<keyword evidence="9 12" id="KW-0521">NADP</keyword>
<comment type="caution">
    <text evidence="14">The sequence shown here is derived from an EMBL/GenBank/DDBJ whole genome shotgun (WGS) entry which is preliminary data.</text>
</comment>
<dbReference type="NCBIfam" id="TIGR00227">
    <property type="entry name" value="ribD_Cterm"/>
    <property type="match status" value="1"/>
</dbReference>
<evidence type="ECO:0000256" key="8">
    <source>
        <dbReference type="ARBA" id="ARBA00022833"/>
    </source>
</evidence>
<dbReference type="EC" id="3.5.4.26" evidence="12"/>
<evidence type="ECO:0000259" key="13">
    <source>
        <dbReference type="PROSITE" id="PS51747"/>
    </source>
</evidence>
<evidence type="ECO:0000256" key="7">
    <source>
        <dbReference type="ARBA" id="ARBA00022723"/>
    </source>
</evidence>
<keyword evidence="10 12" id="KW-0560">Oxidoreductase</keyword>
<keyword evidence="8 12" id="KW-0862">Zinc</keyword>
<evidence type="ECO:0000256" key="11">
    <source>
        <dbReference type="ARBA" id="ARBA00023268"/>
    </source>
</evidence>
<organism evidence="14 15">
    <name type="scientific">Rodentibacter caecimuris</name>
    <dbReference type="NCBI Taxonomy" id="1796644"/>
    <lineage>
        <taxon>Bacteria</taxon>
        <taxon>Pseudomonadati</taxon>
        <taxon>Pseudomonadota</taxon>
        <taxon>Gammaproteobacteria</taxon>
        <taxon>Pasteurellales</taxon>
        <taxon>Pasteurellaceae</taxon>
        <taxon>Rodentibacter</taxon>
    </lineage>
</organism>
<dbReference type="InterPro" id="IPR004794">
    <property type="entry name" value="Eubact_RibD"/>
</dbReference>
<evidence type="ECO:0000313" key="14">
    <source>
        <dbReference type="EMBL" id="OOF70328.1"/>
    </source>
</evidence>
<dbReference type="PANTHER" id="PTHR38011:SF7">
    <property type="entry name" value="2,5-DIAMINO-6-RIBOSYLAMINO-4(3H)-PYRIMIDINONE 5'-PHOSPHATE REDUCTASE"/>
    <property type="match status" value="1"/>
</dbReference>
<evidence type="ECO:0000256" key="3">
    <source>
        <dbReference type="ARBA" id="ARBA00004910"/>
    </source>
</evidence>
<evidence type="ECO:0000256" key="12">
    <source>
        <dbReference type="PIRNR" id="PIRNR006769"/>
    </source>
</evidence>
<dbReference type="Proteomes" id="UP000188820">
    <property type="component" value="Unassembled WGS sequence"/>
</dbReference>
<evidence type="ECO:0000256" key="6">
    <source>
        <dbReference type="ARBA" id="ARBA00022619"/>
    </source>
</evidence>
<dbReference type="PANTHER" id="PTHR38011">
    <property type="entry name" value="DIHYDROFOLATE REDUCTASE FAMILY PROTEIN (AFU_ORTHOLOGUE AFUA_8G06820)"/>
    <property type="match status" value="1"/>
</dbReference>
<dbReference type="EC" id="1.1.1.193" evidence="12"/>
<dbReference type="InterPro" id="IPR016193">
    <property type="entry name" value="Cytidine_deaminase-like"/>
</dbReference>
<comment type="catalytic activity">
    <reaction evidence="12">
        <text>5-amino-6-(5-phospho-D-ribitylamino)uracil + NADP(+) = 5-amino-6-(5-phospho-D-ribosylamino)uracil + NADPH + H(+)</text>
        <dbReference type="Rhea" id="RHEA:17845"/>
        <dbReference type="ChEBI" id="CHEBI:15378"/>
        <dbReference type="ChEBI" id="CHEBI:57783"/>
        <dbReference type="ChEBI" id="CHEBI:58349"/>
        <dbReference type="ChEBI" id="CHEBI:58421"/>
        <dbReference type="ChEBI" id="CHEBI:58453"/>
        <dbReference type="EC" id="1.1.1.193"/>
    </reaction>
</comment>
<dbReference type="InterPro" id="IPR016192">
    <property type="entry name" value="APOBEC/CMP_deaminase_Zn-bd"/>
</dbReference>
<dbReference type="PROSITE" id="PS51747">
    <property type="entry name" value="CYT_DCMP_DEAMINASES_2"/>
    <property type="match status" value="1"/>
</dbReference>
<keyword evidence="11" id="KW-0511">Multifunctional enzyme</keyword>
<reference evidence="14 15" key="1">
    <citation type="submission" date="2016-10" db="EMBL/GenBank/DDBJ databases">
        <title>Rodentibacter gen. nov. and new species.</title>
        <authorList>
            <person name="Christensen H."/>
        </authorList>
    </citation>
    <scope>NUCLEOTIDE SEQUENCE [LARGE SCALE GENOMIC DNA]</scope>
    <source>
        <strain evidence="14 15">1998236014</strain>
    </source>
</reference>
<comment type="similarity">
    <text evidence="5 12">In the C-terminal section; belongs to the HTP reductase family.</text>
</comment>
<keyword evidence="7 12" id="KW-0479">Metal-binding</keyword>
<keyword evidence="6 12" id="KW-0686">Riboflavin biosynthesis</keyword>
<name>A0ABX3KXY5_9PAST</name>
<dbReference type="InterPro" id="IPR024072">
    <property type="entry name" value="DHFR-like_dom_sf"/>
</dbReference>